<dbReference type="Gene3D" id="3.40.50.11900">
    <property type="match status" value="1"/>
</dbReference>
<evidence type="ECO:0000313" key="3">
    <source>
        <dbReference type="Proteomes" id="UP000198636"/>
    </source>
</evidence>
<dbReference type="EMBL" id="FMUS01000015">
    <property type="protein sequence ID" value="SCY75838.1"/>
    <property type="molecule type" value="Genomic_DNA"/>
</dbReference>
<dbReference type="Pfam" id="PF09989">
    <property type="entry name" value="DUF2229"/>
    <property type="match status" value="1"/>
</dbReference>
<name>A0A1G5IK81_9FIRM</name>
<evidence type="ECO:0000313" key="2">
    <source>
        <dbReference type="EMBL" id="SCY75838.1"/>
    </source>
</evidence>
<keyword evidence="3" id="KW-1185">Reference proteome</keyword>
<dbReference type="STRING" id="1120976.SAMN03080606_02399"/>
<dbReference type="InterPro" id="IPR018709">
    <property type="entry name" value="CoA_activase_DUF2229"/>
</dbReference>
<evidence type="ECO:0000259" key="1">
    <source>
        <dbReference type="Pfam" id="PF09989"/>
    </source>
</evidence>
<accession>A0A1G5IK81</accession>
<dbReference type="InterPro" id="IPR051805">
    <property type="entry name" value="Dehydratase_Activator_Redct"/>
</dbReference>
<feature type="domain" description="DUF2229" evidence="1">
    <location>
        <begin position="7"/>
        <end position="77"/>
    </location>
</feature>
<dbReference type="PANTHER" id="PTHR32329:SF2">
    <property type="entry name" value="BIFUNCTIONAL PROTEIN [INCLUDES 2-HYDROXYACYL-COA DEHYDRATASE (N-TER) AND ITS ACTIVATOR DOMAIN (C_TERM)"/>
    <property type="match status" value="1"/>
</dbReference>
<dbReference type="Proteomes" id="UP000198636">
    <property type="component" value="Unassembled WGS sequence"/>
</dbReference>
<protein>
    <submittedName>
        <fullName evidence="2">CoA enzyme activase uncharacterized domain</fullName>
    </submittedName>
</protein>
<dbReference type="AlphaFoldDB" id="A0A1G5IK81"/>
<gene>
    <name evidence="2" type="ORF">SAMN03080606_02399</name>
</gene>
<proteinExistence type="predicted"/>
<sequence length="566" mass="64359">MGKNPVGIALALTKGMKRLKAFELKVEKLGEETIKSLRKDEKAFVIVTRAYGISDPILNMGIPEKLEKLGYKVLTLSNLPAHDHDTSKEHPNMYWPFGQHILSGAQIIKQHPNLYPIYITNHGCGPDTVLAHYFKEEMKGKPYLNIEVDEHFSSVGVLTRVEAFVNSLKSEEVKRNKVLSLKQYSDLVIHQATNVKSKLNEIDKTTVLYLPHLYPYSDIIACYLQSKGYEVQVLPMTSKKTLDVGRKFTLSKEYISFTGLVGDVLSKATELEKSNKKYGFIIPTTEGSEVGGQYYRLIRDKLDEENLQNAAIVAPFMEDVIKDSTFAEDLFLMLLAGDLINLAPRNKRKKYLDRIYGHVVKNELVIDSLKDIAKEICKCKEKLNNSKKIFVVGEVNVLFNDFMNNNTFKTMEEQGIQLLYAPLSEYMWLMWREFLSQKSNRKETSAFNELCKFASYMKSISKILVRESTFEKIIEDLVTKSDEGLGLYSGGNGRYRYAKTQGQPSYAHGVITVSSMYENTNTILNILSQDADKASQVPVLNMTFDGNVNEIDKSKIDSFIYYALKE</sequence>
<dbReference type="PANTHER" id="PTHR32329">
    <property type="entry name" value="BIFUNCTIONAL PROTEIN [INCLUDES 2-HYDROXYACYL-COA DEHYDRATASE (N-TER) AND ITS ACTIVATOR DOMAIN (C_TERM)-RELATED"/>
    <property type="match status" value="1"/>
</dbReference>
<organism evidence="2 3">
    <name type="scientific">Alkaliphilus peptidifermentans DSM 18978</name>
    <dbReference type="NCBI Taxonomy" id="1120976"/>
    <lineage>
        <taxon>Bacteria</taxon>
        <taxon>Bacillati</taxon>
        <taxon>Bacillota</taxon>
        <taxon>Clostridia</taxon>
        <taxon>Peptostreptococcales</taxon>
        <taxon>Natronincolaceae</taxon>
        <taxon>Alkaliphilus</taxon>
    </lineage>
</organism>
<reference evidence="2 3" key="1">
    <citation type="submission" date="2016-10" db="EMBL/GenBank/DDBJ databases">
        <authorList>
            <person name="de Groot N.N."/>
        </authorList>
    </citation>
    <scope>NUCLEOTIDE SEQUENCE [LARGE SCALE GENOMIC DNA]</scope>
    <source>
        <strain evidence="2 3">DSM 18978</strain>
    </source>
</reference>